<dbReference type="InterPro" id="IPR014721">
    <property type="entry name" value="Ribsml_uS5_D2-typ_fold_subgr"/>
</dbReference>
<evidence type="ECO:0000313" key="7">
    <source>
        <dbReference type="EMBL" id="MDP5274861.1"/>
    </source>
</evidence>
<reference evidence="7 8" key="1">
    <citation type="submission" date="2023-08" db="EMBL/GenBank/DDBJ databases">
        <authorList>
            <person name="Park J.-S."/>
        </authorList>
    </citation>
    <scope>NUCLEOTIDE SEQUENCE [LARGE SCALE GENOMIC DNA]</scope>
    <source>
        <strain evidence="7 8">2205SS18-9</strain>
    </source>
</reference>
<dbReference type="GO" id="GO:0016301">
    <property type="term" value="F:kinase activity"/>
    <property type="evidence" value="ECO:0007669"/>
    <property type="project" value="UniProtKB-KW"/>
</dbReference>
<evidence type="ECO:0000256" key="4">
    <source>
        <dbReference type="ARBA" id="ARBA00022840"/>
    </source>
</evidence>
<dbReference type="InterPro" id="IPR012363">
    <property type="entry name" value="PduX"/>
</dbReference>
<organism evidence="7 8">
    <name type="scientific">Chengkuizengella axinellae</name>
    <dbReference type="NCBI Taxonomy" id="3064388"/>
    <lineage>
        <taxon>Bacteria</taxon>
        <taxon>Bacillati</taxon>
        <taxon>Bacillota</taxon>
        <taxon>Bacilli</taxon>
        <taxon>Bacillales</taxon>
        <taxon>Paenibacillaceae</taxon>
        <taxon>Chengkuizengella</taxon>
    </lineage>
</organism>
<proteinExistence type="predicted"/>
<dbReference type="Proteomes" id="UP001231941">
    <property type="component" value="Unassembled WGS sequence"/>
</dbReference>
<evidence type="ECO:0000259" key="5">
    <source>
        <dbReference type="Pfam" id="PF00288"/>
    </source>
</evidence>
<gene>
    <name evidence="7" type="ORF">Q5Y73_12145</name>
</gene>
<dbReference type="RefSeq" id="WP_305992161.1">
    <property type="nucleotide sequence ID" value="NZ_JAVAMP010000004.1"/>
</dbReference>
<dbReference type="InterPro" id="IPR020568">
    <property type="entry name" value="Ribosomal_Su5_D2-typ_SF"/>
</dbReference>
<dbReference type="SUPFAM" id="SSF54211">
    <property type="entry name" value="Ribosomal protein S5 domain 2-like"/>
    <property type="match status" value="1"/>
</dbReference>
<keyword evidence="4" id="KW-0067">ATP-binding</keyword>
<dbReference type="InterPro" id="IPR013750">
    <property type="entry name" value="GHMP_kinase_C_dom"/>
</dbReference>
<feature type="domain" description="GHMP kinase N-terminal" evidence="5">
    <location>
        <begin position="72"/>
        <end position="136"/>
    </location>
</feature>
<feature type="domain" description="GHMP kinase C-terminal" evidence="6">
    <location>
        <begin position="204"/>
        <end position="267"/>
    </location>
</feature>
<accession>A0ABT9IZR9</accession>
<dbReference type="PIRSF" id="PIRSF033887">
    <property type="entry name" value="PduX"/>
    <property type="match status" value="1"/>
</dbReference>
<dbReference type="Pfam" id="PF08544">
    <property type="entry name" value="GHMP_kinases_C"/>
    <property type="match status" value="1"/>
</dbReference>
<keyword evidence="8" id="KW-1185">Reference proteome</keyword>
<dbReference type="Gene3D" id="3.30.230.10">
    <property type="match status" value="1"/>
</dbReference>
<dbReference type="InterPro" id="IPR006204">
    <property type="entry name" value="GHMP_kinase_N_dom"/>
</dbReference>
<evidence type="ECO:0000256" key="3">
    <source>
        <dbReference type="ARBA" id="ARBA00022777"/>
    </source>
</evidence>
<keyword evidence="2" id="KW-0547">Nucleotide-binding</keyword>
<dbReference type="Pfam" id="PF00288">
    <property type="entry name" value="GHMP_kinases_N"/>
    <property type="match status" value="1"/>
</dbReference>
<sequence length="305" mass="34373">MLITKTQIKTVRIGVGKSFGTFGELLQGALPGQVDFLVTFPIKCYSFAKFVSDPELNVITVFPASKRKSQRLVKMILDYYHLPLGGRLELESNIPVGKGLASSSADLVATARAISNCFNLNLSNNLLQQFLMKLEPTDGVMYQGICSFKHKKVELIEFYRSSLPLTVVGIDEGGIVDTIQFNKLPKKYNIHKQLEYEQLLSNMKIALKHRDLKTIGRIATRSTVLNQEIRPKKYLNECLEISNKFGGLGIITSHSGTCIGILLDSTDKLFNNKVNKISKSLQNLTDEVMIYHSWQEKEEVPWHDF</sequence>
<protein>
    <submittedName>
        <fullName evidence="7">Kinase</fullName>
    </submittedName>
</protein>
<evidence type="ECO:0000256" key="1">
    <source>
        <dbReference type="ARBA" id="ARBA00022679"/>
    </source>
</evidence>
<dbReference type="PANTHER" id="PTHR43527">
    <property type="entry name" value="4-DIPHOSPHOCYTIDYL-2-C-METHYL-D-ERYTHRITOL KINASE, CHLOROPLASTIC"/>
    <property type="match status" value="1"/>
</dbReference>
<evidence type="ECO:0000259" key="6">
    <source>
        <dbReference type="Pfam" id="PF08544"/>
    </source>
</evidence>
<dbReference type="EMBL" id="JAVAMP010000004">
    <property type="protein sequence ID" value="MDP5274861.1"/>
    <property type="molecule type" value="Genomic_DNA"/>
</dbReference>
<name>A0ABT9IZR9_9BACL</name>
<keyword evidence="3 7" id="KW-0418">Kinase</keyword>
<keyword evidence="1" id="KW-0808">Transferase</keyword>
<comment type="caution">
    <text evidence="7">The sequence shown here is derived from an EMBL/GenBank/DDBJ whole genome shotgun (WGS) entry which is preliminary data.</text>
</comment>
<dbReference type="PANTHER" id="PTHR43527:SF1">
    <property type="entry name" value="L-THREONINE KINASE"/>
    <property type="match status" value="1"/>
</dbReference>
<evidence type="ECO:0000256" key="2">
    <source>
        <dbReference type="ARBA" id="ARBA00022741"/>
    </source>
</evidence>
<evidence type="ECO:0000313" key="8">
    <source>
        <dbReference type="Proteomes" id="UP001231941"/>
    </source>
</evidence>